<keyword evidence="1" id="KW-0812">Transmembrane</keyword>
<protein>
    <submittedName>
        <fullName evidence="2">ABC transporter permease</fullName>
    </submittedName>
</protein>
<proteinExistence type="predicted"/>
<dbReference type="Proteomes" id="UP000824116">
    <property type="component" value="Unassembled WGS sequence"/>
</dbReference>
<evidence type="ECO:0000313" key="2">
    <source>
        <dbReference type="EMBL" id="HIZ74080.1"/>
    </source>
</evidence>
<reference evidence="2" key="1">
    <citation type="journal article" date="2021" name="PeerJ">
        <title>Extensive microbial diversity within the chicken gut microbiome revealed by metagenomics and culture.</title>
        <authorList>
            <person name="Gilroy R."/>
            <person name="Ravi A."/>
            <person name="Getino M."/>
            <person name="Pursley I."/>
            <person name="Horton D.L."/>
            <person name="Alikhan N.F."/>
            <person name="Baker D."/>
            <person name="Gharbi K."/>
            <person name="Hall N."/>
            <person name="Watson M."/>
            <person name="Adriaenssens E.M."/>
            <person name="Foster-Nyarko E."/>
            <person name="Jarju S."/>
            <person name="Secka A."/>
            <person name="Antonio M."/>
            <person name="Oren A."/>
            <person name="Chaudhuri R.R."/>
            <person name="La Ragione R."/>
            <person name="Hildebrand F."/>
            <person name="Pallen M.J."/>
        </authorList>
    </citation>
    <scope>NUCLEOTIDE SEQUENCE</scope>
    <source>
        <strain evidence="2">CHK196-3914</strain>
    </source>
</reference>
<keyword evidence="1" id="KW-0472">Membrane</keyword>
<keyword evidence="1" id="KW-1133">Transmembrane helix</keyword>
<feature type="transmembrane region" description="Helical" evidence="1">
    <location>
        <begin position="20"/>
        <end position="39"/>
    </location>
</feature>
<evidence type="ECO:0000313" key="3">
    <source>
        <dbReference type="Proteomes" id="UP000824116"/>
    </source>
</evidence>
<sequence>MKKYRKNTGVRRDRWKKNDAAAAAFVFLTVLGLLFYYLGMTRQRELERYDNRITLIRSDGNAYSCMEAEQMRIRNQEAEDPFSYALWGKEGIRQLQNRDLGRFAETEIYVVEGSSSLLFTSSVILDGTVEKSCLIGEDTAQALFGTDDATGLSITMDGSDYVVLGMLTEAERSAVFQAKDLNTNALDRINIQVSDDVTLSSLEQNLEGELGFEGTALDYRFITVLLGAAGFGLCFLLWIWLLRLLLEEFRIFRREFTENIEYYKNGHRSDPVYIKGVAIRIGGILGIVIILLIFLRFQVQIPEDLIPPKWSDFEFWERLINDKSERMLNWLRCEKGAPELLYLEKSALAAVFLALSYLCYIVLRAINFGRNTRKRINKAGAAEKSAKHQIHIQAGEK</sequence>
<name>A0A9D2G8E3_9FIRM</name>
<feature type="transmembrane region" description="Helical" evidence="1">
    <location>
        <begin position="221"/>
        <end position="246"/>
    </location>
</feature>
<reference evidence="2" key="2">
    <citation type="submission" date="2021-04" db="EMBL/GenBank/DDBJ databases">
        <authorList>
            <person name="Gilroy R."/>
        </authorList>
    </citation>
    <scope>NUCLEOTIDE SEQUENCE</scope>
    <source>
        <strain evidence="2">CHK196-3914</strain>
    </source>
</reference>
<evidence type="ECO:0000256" key="1">
    <source>
        <dbReference type="SAM" id="Phobius"/>
    </source>
</evidence>
<dbReference type="EMBL" id="DXAY01000053">
    <property type="protein sequence ID" value="HIZ74080.1"/>
    <property type="molecule type" value="Genomic_DNA"/>
</dbReference>
<comment type="caution">
    <text evidence="2">The sequence shown here is derived from an EMBL/GenBank/DDBJ whole genome shotgun (WGS) entry which is preliminary data.</text>
</comment>
<gene>
    <name evidence="2" type="ORF">H9723_02385</name>
</gene>
<feature type="transmembrane region" description="Helical" evidence="1">
    <location>
        <begin position="347"/>
        <end position="366"/>
    </location>
</feature>
<organism evidence="2 3">
    <name type="scientific">Candidatus Mediterraneibacter stercoravium</name>
    <dbReference type="NCBI Taxonomy" id="2838685"/>
    <lineage>
        <taxon>Bacteria</taxon>
        <taxon>Bacillati</taxon>
        <taxon>Bacillota</taxon>
        <taxon>Clostridia</taxon>
        <taxon>Lachnospirales</taxon>
        <taxon>Lachnospiraceae</taxon>
        <taxon>Mediterraneibacter</taxon>
    </lineage>
</organism>
<feature type="transmembrane region" description="Helical" evidence="1">
    <location>
        <begin position="277"/>
        <end position="297"/>
    </location>
</feature>
<dbReference type="AlphaFoldDB" id="A0A9D2G8E3"/>
<accession>A0A9D2G8E3</accession>